<sequence>MELARWHFCTINGITEVILKDRCSFIVASCSVRFRYPIPTFSAYEVHTKLAHYDERFSYFIHRFHCPSTGKIYAEGLCRAIVKKQGKDVSPVQLCARIGVDLTTIKAEATPAIVQRFCDWDKVCQSDMEDANRREMESVSKRKSSFADIFTRSINF</sequence>
<dbReference type="PANTHER" id="PTHR12475:SF4">
    <property type="entry name" value="PROTEIN THEM6"/>
    <property type="match status" value="1"/>
</dbReference>
<evidence type="ECO:0000313" key="1">
    <source>
        <dbReference type="EMBL" id="CCA20674.1"/>
    </source>
</evidence>
<protein>
    <submittedName>
        <fullName evidence="1">Uncharacterized protein AlNc14C100G6018</fullName>
    </submittedName>
</protein>
<proteinExistence type="predicted"/>
<gene>
    <name evidence="1" type="primary">AlNc14C100G6018</name>
    <name evidence="1" type="ORF">ALNC14_068170</name>
</gene>
<dbReference type="Pfam" id="PF13279">
    <property type="entry name" value="4HBT_2"/>
    <property type="match status" value="1"/>
</dbReference>
<accession>F0WHF5</accession>
<dbReference type="AlphaFoldDB" id="F0WHF5"/>
<dbReference type="InterPro" id="IPR029069">
    <property type="entry name" value="HotDog_dom_sf"/>
</dbReference>
<dbReference type="Gene3D" id="3.10.129.10">
    <property type="entry name" value="Hotdog Thioesterase"/>
    <property type="match status" value="1"/>
</dbReference>
<reference evidence="1" key="1">
    <citation type="journal article" date="2011" name="PLoS Biol.">
        <title>Gene gain and loss during evolution of obligate parasitism in the white rust pathogen of Arabidopsis thaliana.</title>
        <authorList>
            <person name="Kemen E."/>
            <person name="Gardiner A."/>
            <person name="Schultz-Larsen T."/>
            <person name="Kemen A.C."/>
            <person name="Balmuth A.L."/>
            <person name="Robert-Seilaniantz A."/>
            <person name="Bailey K."/>
            <person name="Holub E."/>
            <person name="Studholme D.J."/>
            <person name="Maclean D."/>
            <person name="Jones J.D."/>
        </authorList>
    </citation>
    <scope>NUCLEOTIDE SEQUENCE</scope>
</reference>
<dbReference type="HOGENOM" id="CLU_110047_0_0_1"/>
<dbReference type="InterPro" id="IPR051490">
    <property type="entry name" value="THEM6_lcsJ_thioesterase"/>
</dbReference>
<reference evidence="1" key="2">
    <citation type="submission" date="2011-02" db="EMBL/GenBank/DDBJ databases">
        <authorList>
            <person name="MacLean D."/>
        </authorList>
    </citation>
    <scope>NUCLEOTIDE SEQUENCE</scope>
</reference>
<dbReference type="SUPFAM" id="SSF54637">
    <property type="entry name" value="Thioesterase/thiol ester dehydrase-isomerase"/>
    <property type="match status" value="1"/>
</dbReference>
<name>F0WHF5_9STRA</name>
<dbReference type="EMBL" id="FR824145">
    <property type="protein sequence ID" value="CCA20674.1"/>
    <property type="molecule type" value="Genomic_DNA"/>
</dbReference>
<organism evidence="1">
    <name type="scientific">Albugo laibachii Nc14</name>
    <dbReference type="NCBI Taxonomy" id="890382"/>
    <lineage>
        <taxon>Eukaryota</taxon>
        <taxon>Sar</taxon>
        <taxon>Stramenopiles</taxon>
        <taxon>Oomycota</taxon>
        <taxon>Peronosporomycetes</taxon>
        <taxon>Albuginales</taxon>
        <taxon>Albuginaceae</taxon>
        <taxon>Albugo</taxon>
    </lineage>
</organism>
<dbReference type="PANTHER" id="PTHR12475">
    <property type="match status" value="1"/>
</dbReference>